<evidence type="ECO:0000313" key="7">
    <source>
        <dbReference type="Proteomes" id="UP000648722"/>
    </source>
</evidence>
<dbReference type="PANTHER" id="PTHR10361:SF24">
    <property type="entry name" value="P3 PROTEIN"/>
    <property type="match status" value="1"/>
</dbReference>
<comment type="caution">
    <text evidence="6">The sequence shown here is derived from an EMBL/GenBank/DDBJ whole genome shotgun (WGS) entry which is preliminary data.</text>
</comment>
<keyword evidence="7" id="KW-1185">Reference proteome</keyword>
<feature type="transmembrane region" description="Helical" evidence="5">
    <location>
        <begin position="257"/>
        <end position="278"/>
    </location>
</feature>
<keyword evidence="4 5" id="KW-0472">Membrane</keyword>
<comment type="subcellular location">
    <subcellularLocation>
        <location evidence="1">Membrane</location>
        <topology evidence="1">Multi-pass membrane protein</topology>
    </subcellularLocation>
</comment>
<gene>
    <name evidence="6" type="ORF">GCM10007420_24400</name>
</gene>
<dbReference type="EMBL" id="BMFS01000013">
    <property type="protein sequence ID" value="GGH06864.1"/>
    <property type="molecule type" value="Genomic_DNA"/>
</dbReference>
<feature type="transmembrane region" description="Helical" evidence="5">
    <location>
        <begin position="131"/>
        <end position="151"/>
    </location>
</feature>
<evidence type="ECO:0000256" key="3">
    <source>
        <dbReference type="ARBA" id="ARBA00022989"/>
    </source>
</evidence>
<keyword evidence="3 5" id="KW-1133">Transmembrane helix</keyword>
<feature type="transmembrane region" description="Helical" evidence="5">
    <location>
        <begin position="172"/>
        <end position="188"/>
    </location>
</feature>
<dbReference type="PANTHER" id="PTHR10361">
    <property type="entry name" value="SODIUM-BILE ACID COTRANSPORTER"/>
    <property type="match status" value="1"/>
</dbReference>
<evidence type="ECO:0000256" key="5">
    <source>
        <dbReference type="SAM" id="Phobius"/>
    </source>
</evidence>
<feature type="transmembrane region" description="Helical" evidence="5">
    <location>
        <begin position="68"/>
        <end position="87"/>
    </location>
</feature>
<evidence type="ECO:0000256" key="1">
    <source>
        <dbReference type="ARBA" id="ARBA00004141"/>
    </source>
</evidence>
<feature type="transmembrane region" description="Helical" evidence="5">
    <location>
        <begin position="231"/>
        <end position="251"/>
    </location>
</feature>
<evidence type="ECO:0000256" key="2">
    <source>
        <dbReference type="ARBA" id="ARBA00022692"/>
    </source>
</evidence>
<sequence>MDSFIGQILLPLALAFIMLALGVGLTPADFRRIFTKPKALLVGAVLQYISLPLLAMAIVAFLPAPPVLKVGIVLLAACPGGTTSNLLTHMARGDVALSISLTALTSLTSMFTVPVVLMIALALFMGPEAPSVGLVTTGLVIFLLTVVPVGIGMAIRQFAPNIANALDRHSRLLSGIVFTAVVLATLIADRDEMASRFAEAGFIALSLNVAAMGVAFAVASLVMLKMKQRIALTLECGLQNATLAIVVAVGMLGDVAYAVPAAIYGLLMFVTAGGFILWARRWSGVASRARRRVRET</sequence>
<dbReference type="Gene3D" id="1.20.1530.20">
    <property type="match status" value="1"/>
</dbReference>
<dbReference type="Proteomes" id="UP000648722">
    <property type="component" value="Unassembled WGS sequence"/>
</dbReference>
<keyword evidence="2 5" id="KW-0812">Transmembrane</keyword>
<reference evidence="7" key="1">
    <citation type="journal article" date="2019" name="Int. J. Syst. Evol. Microbiol.">
        <title>The Global Catalogue of Microorganisms (GCM) 10K type strain sequencing project: providing services to taxonomists for standard genome sequencing and annotation.</title>
        <authorList>
            <consortium name="The Broad Institute Genomics Platform"/>
            <consortium name="The Broad Institute Genome Sequencing Center for Infectious Disease"/>
            <person name="Wu L."/>
            <person name="Ma J."/>
        </authorList>
    </citation>
    <scope>NUCLEOTIDE SEQUENCE [LARGE SCALE GENOMIC DNA]</scope>
    <source>
        <strain evidence="7">CGMCC 1.12766</strain>
    </source>
</reference>
<name>A0ABQ1XZ96_9PROT</name>
<feature type="transmembrane region" description="Helical" evidence="5">
    <location>
        <begin position="40"/>
        <end position="62"/>
    </location>
</feature>
<dbReference type="InterPro" id="IPR002657">
    <property type="entry name" value="BilAc:Na_symport/Acr3"/>
</dbReference>
<evidence type="ECO:0008006" key="8">
    <source>
        <dbReference type="Google" id="ProtNLM"/>
    </source>
</evidence>
<feature type="transmembrane region" description="Helical" evidence="5">
    <location>
        <begin position="6"/>
        <end position="28"/>
    </location>
</feature>
<feature type="transmembrane region" description="Helical" evidence="5">
    <location>
        <begin position="99"/>
        <end position="125"/>
    </location>
</feature>
<feature type="transmembrane region" description="Helical" evidence="5">
    <location>
        <begin position="200"/>
        <end position="224"/>
    </location>
</feature>
<protein>
    <recommendedName>
        <fullName evidence="8">Bile acid:sodium symporter</fullName>
    </recommendedName>
</protein>
<dbReference type="InterPro" id="IPR038770">
    <property type="entry name" value="Na+/solute_symporter_sf"/>
</dbReference>
<accession>A0ABQ1XZ96</accession>
<dbReference type="InterPro" id="IPR004710">
    <property type="entry name" value="Bilac:Na_transpt"/>
</dbReference>
<proteinExistence type="predicted"/>
<evidence type="ECO:0000313" key="6">
    <source>
        <dbReference type="EMBL" id="GGH06864.1"/>
    </source>
</evidence>
<dbReference type="Pfam" id="PF01758">
    <property type="entry name" value="SBF"/>
    <property type="match status" value="1"/>
</dbReference>
<evidence type="ECO:0000256" key="4">
    <source>
        <dbReference type="ARBA" id="ARBA00023136"/>
    </source>
</evidence>
<organism evidence="6 7">
    <name type="scientific">Glycocaulis albus</name>
    <dbReference type="NCBI Taxonomy" id="1382801"/>
    <lineage>
        <taxon>Bacteria</taxon>
        <taxon>Pseudomonadati</taxon>
        <taxon>Pseudomonadota</taxon>
        <taxon>Alphaproteobacteria</taxon>
        <taxon>Maricaulales</taxon>
        <taxon>Maricaulaceae</taxon>
        <taxon>Glycocaulis</taxon>
    </lineage>
</organism>
<dbReference type="RefSeq" id="WP_188452876.1">
    <property type="nucleotide sequence ID" value="NZ_BMFS01000013.1"/>
</dbReference>